<evidence type="ECO:0000313" key="1">
    <source>
        <dbReference type="EMBL" id="WOO41179.1"/>
    </source>
</evidence>
<accession>A0AAQ3LFM8</accession>
<dbReference type="AlphaFoldDB" id="A0AAQ3LFM8"/>
<dbReference type="Proteomes" id="UP001304300">
    <property type="component" value="Chromosome"/>
</dbReference>
<evidence type="ECO:0000313" key="2">
    <source>
        <dbReference type="Proteomes" id="UP001304300"/>
    </source>
</evidence>
<dbReference type="EMBL" id="CP136920">
    <property type="protein sequence ID" value="WOO41179.1"/>
    <property type="molecule type" value="Genomic_DNA"/>
</dbReference>
<gene>
    <name evidence="1" type="ORF">RZN69_21370</name>
</gene>
<dbReference type="RefSeq" id="WP_317833592.1">
    <property type="nucleotide sequence ID" value="NZ_CP136920.1"/>
</dbReference>
<organism evidence="1 2">
    <name type="scientific">Rubellicoccus peritrichatus</name>
    <dbReference type="NCBI Taxonomy" id="3080537"/>
    <lineage>
        <taxon>Bacteria</taxon>
        <taxon>Pseudomonadati</taxon>
        <taxon>Verrucomicrobiota</taxon>
        <taxon>Opitutia</taxon>
        <taxon>Puniceicoccales</taxon>
        <taxon>Cerasicoccaceae</taxon>
        <taxon>Rubellicoccus</taxon>
    </lineage>
</organism>
<protein>
    <submittedName>
        <fullName evidence="1">Uncharacterized protein</fullName>
    </submittedName>
</protein>
<dbReference type="KEGG" id="puo:RZN69_21370"/>
<name>A0AAQ3LFM8_9BACT</name>
<keyword evidence="2" id="KW-1185">Reference proteome</keyword>
<proteinExistence type="predicted"/>
<sequence length="120" mass="13693">MKAKRPDTVNAPLDLSENARKIAIDYFDPMLPSGQEWFTPKEVAAMIGRSDQYVRDCLKTGRILGHQFDGKGGNERRRGRYQIHREGLALFLLETANYKPGDIAERLTDTMKRRSEKVPA</sequence>
<reference evidence="1 2" key="1">
    <citation type="submission" date="2023-10" db="EMBL/GenBank/DDBJ databases">
        <title>Rubellicoccus peritrichatus gen. nov., sp. nov., isolated from an algae of coral reef tank.</title>
        <authorList>
            <person name="Luo J."/>
        </authorList>
    </citation>
    <scope>NUCLEOTIDE SEQUENCE [LARGE SCALE GENOMIC DNA]</scope>
    <source>
        <strain evidence="1 2">CR14</strain>
    </source>
</reference>